<dbReference type="Proteomes" id="UP000767291">
    <property type="component" value="Unassembled WGS sequence"/>
</dbReference>
<comment type="caution">
    <text evidence="3">The sequence shown here is derived from an EMBL/GenBank/DDBJ whole genome shotgun (WGS) entry which is preliminary data.</text>
</comment>
<keyword evidence="1" id="KW-0732">Signal</keyword>
<dbReference type="PROSITE" id="PS51257">
    <property type="entry name" value="PROKAR_LIPOPROTEIN"/>
    <property type="match status" value="1"/>
</dbReference>
<feature type="signal peptide" evidence="1">
    <location>
        <begin position="1"/>
        <end position="20"/>
    </location>
</feature>
<dbReference type="RefSeq" id="WP_209457299.1">
    <property type="nucleotide sequence ID" value="NZ_BAAACS010000019.1"/>
</dbReference>
<name>A0ABS4ED96_9FIRM</name>
<organism evidence="3 4">
    <name type="scientific">Metaclostridioides mangenotii</name>
    <dbReference type="NCBI Taxonomy" id="1540"/>
    <lineage>
        <taxon>Bacteria</taxon>
        <taxon>Bacillati</taxon>
        <taxon>Bacillota</taxon>
        <taxon>Clostridia</taxon>
        <taxon>Peptostreptococcales</taxon>
        <taxon>Peptostreptococcaceae</taxon>
        <taxon>Metaclostridioides</taxon>
    </lineage>
</organism>
<proteinExistence type="predicted"/>
<accession>A0ABS4ED96</accession>
<evidence type="ECO:0000313" key="4">
    <source>
        <dbReference type="Proteomes" id="UP000767291"/>
    </source>
</evidence>
<dbReference type="Pfam" id="PF17118">
    <property type="entry name" value="DUF5105"/>
    <property type="match status" value="1"/>
</dbReference>
<feature type="chain" id="PRO_5046031761" description="DUF5105 domain-containing protein" evidence="1">
    <location>
        <begin position="21"/>
        <end position="213"/>
    </location>
</feature>
<protein>
    <recommendedName>
        <fullName evidence="2">DUF5105 domain-containing protein</fullName>
    </recommendedName>
</protein>
<evidence type="ECO:0000259" key="2">
    <source>
        <dbReference type="Pfam" id="PF17118"/>
    </source>
</evidence>
<feature type="domain" description="DUF5105" evidence="2">
    <location>
        <begin position="20"/>
        <end position="209"/>
    </location>
</feature>
<evidence type="ECO:0000313" key="3">
    <source>
        <dbReference type="EMBL" id="MBP1855913.1"/>
    </source>
</evidence>
<reference evidence="3 4" key="1">
    <citation type="submission" date="2021-03" db="EMBL/GenBank/DDBJ databases">
        <title>Genomic Encyclopedia of Type Strains, Phase IV (KMG-IV): sequencing the most valuable type-strain genomes for metagenomic binning, comparative biology and taxonomic classification.</title>
        <authorList>
            <person name="Goeker M."/>
        </authorList>
    </citation>
    <scope>NUCLEOTIDE SEQUENCE [LARGE SCALE GENOMIC DNA]</scope>
    <source>
        <strain evidence="3 4">DSM 1289</strain>
    </source>
</reference>
<gene>
    <name evidence="3" type="ORF">J2Z43_002314</name>
</gene>
<sequence>MKFKKLLCLMLILTVMIGVAACGAKKPNPKEATEVLVNAMMYQKDEDIKKYKSVFNQDVTQSKEEAEKAFKAGFATSSGLPAADKEIEDLWNAILKQINDKATYTVEVVKDDKTNPEVIVKIKGLNMTSITTTLQAKVTEEVKKDPTIAQDQAKVTKLVMSVMKDAIENIEASDTEVTVPVKLEPNKDSKNKWQIVDETQTTSKIATVFLLGQ</sequence>
<evidence type="ECO:0000256" key="1">
    <source>
        <dbReference type="SAM" id="SignalP"/>
    </source>
</evidence>
<keyword evidence="4" id="KW-1185">Reference proteome</keyword>
<dbReference type="InterPro" id="IPR031343">
    <property type="entry name" value="DUF5105"/>
</dbReference>
<dbReference type="EMBL" id="JAGGJX010000005">
    <property type="protein sequence ID" value="MBP1855913.1"/>
    <property type="molecule type" value="Genomic_DNA"/>
</dbReference>